<evidence type="ECO:0000256" key="6">
    <source>
        <dbReference type="ARBA" id="ARBA00022723"/>
    </source>
</evidence>
<keyword evidence="5" id="KW-0819">tRNA processing</keyword>
<dbReference type="Pfam" id="PF02367">
    <property type="entry name" value="TsaE"/>
    <property type="match status" value="1"/>
</dbReference>
<protein>
    <recommendedName>
        <fullName evidence="3">tRNA threonylcarbamoyladenosine biosynthesis protein TsaE</fullName>
    </recommendedName>
    <alternativeName>
        <fullName evidence="10">t(6)A37 threonylcarbamoyladenosine biosynthesis protein TsaE</fullName>
    </alternativeName>
</protein>
<dbReference type="SUPFAM" id="SSF52540">
    <property type="entry name" value="P-loop containing nucleoside triphosphate hydrolases"/>
    <property type="match status" value="1"/>
</dbReference>
<dbReference type="EMBL" id="PIQC01000004">
    <property type="protein sequence ID" value="RUO69723.1"/>
    <property type="molecule type" value="Genomic_DNA"/>
</dbReference>
<dbReference type="Gene3D" id="3.40.50.300">
    <property type="entry name" value="P-loop containing nucleotide triphosphate hydrolases"/>
    <property type="match status" value="1"/>
</dbReference>
<gene>
    <name evidence="11" type="ORF">CWI78_05555</name>
</gene>
<dbReference type="NCBIfam" id="TIGR00150">
    <property type="entry name" value="T6A_YjeE"/>
    <property type="match status" value="1"/>
</dbReference>
<keyword evidence="6" id="KW-0479">Metal-binding</keyword>
<evidence type="ECO:0000256" key="1">
    <source>
        <dbReference type="ARBA" id="ARBA00004496"/>
    </source>
</evidence>
<proteinExistence type="inferred from homology"/>
<evidence type="ECO:0000256" key="3">
    <source>
        <dbReference type="ARBA" id="ARBA00019010"/>
    </source>
</evidence>
<dbReference type="GO" id="GO:0046872">
    <property type="term" value="F:metal ion binding"/>
    <property type="evidence" value="ECO:0007669"/>
    <property type="project" value="UniProtKB-KW"/>
</dbReference>
<organism evidence="11 12">
    <name type="scientific">Idiomarina ramblicola</name>
    <dbReference type="NCBI Taxonomy" id="263724"/>
    <lineage>
        <taxon>Bacteria</taxon>
        <taxon>Pseudomonadati</taxon>
        <taxon>Pseudomonadota</taxon>
        <taxon>Gammaproteobacteria</taxon>
        <taxon>Alteromonadales</taxon>
        <taxon>Idiomarinaceae</taxon>
        <taxon>Idiomarina</taxon>
    </lineage>
</organism>
<evidence type="ECO:0000313" key="11">
    <source>
        <dbReference type="EMBL" id="RUO69723.1"/>
    </source>
</evidence>
<dbReference type="AlphaFoldDB" id="A0A432Z0K7"/>
<dbReference type="GO" id="GO:0005737">
    <property type="term" value="C:cytoplasm"/>
    <property type="evidence" value="ECO:0007669"/>
    <property type="project" value="UniProtKB-SubCell"/>
</dbReference>
<dbReference type="InterPro" id="IPR003442">
    <property type="entry name" value="T6A_TsaE"/>
</dbReference>
<keyword evidence="12" id="KW-1185">Reference proteome</keyword>
<dbReference type="Proteomes" id="UP000288058">
    <property type="component" value="Unassembled WGS sequence"/>
</dbReference>
<dbReference type="OrthoDB" id="9800307at2"/>
<keyword evidence="4" id="KW-0963">Cytoplasm</keyword>
<evidence type="ECO:0000256" key="2">
    <source>
        <dbReference type="ARBA" id="ARBA00007599"/>
    </source>
</evidence>
<dbReference type="RefSeq" id="WP_126781075.1">
    <property type="nucleotide sequence ID" value="NZ_PIQC01000004.1"/>
</dbReference>
<keyword evidence="8" id="KW-0067">ATP-binding</keyword>
<dbReference type="GO" id="GO:0002949">
    <property type="term" value="P:tRNA threonylcarbamoyladenosine modification"/>
    <property type="evidence" value="ECO:0007669"/>
    <property type="project" value="InterPro"/>
</dbReference>
<dbReference type="GO" id="GO:0016740">
    <property type="term" value="F:transferase activity"/>
    <property type="evidence" value="ECO:0007669"/>
    <property type="project" value="UniProtKB-KW"/>
</dbReference>
<keyword evidence="9" id="KW-0460">Magnesium</keyword>
<evidence type="ECO:0000256" key="4">
    <source>
        <dbReference type="ARBA" id="ARBA00022490"/>
    </source>
</evidence>
<dbReference type="FunFam" id="3.40.50.300:FF:000406">
    <property type="entry name" value="tRNA (N6-adenosine(37)-N6)-threonylcarbamoyltransferase complex ATPase TsaE"/>
    <property type="match status" value="1"/>
</dbReference>
<dbReference type="PANTHER" id="PTHR33540">
    <property type="entry name" value="TRNA THREONYLCARBAMOYLADENOSINE BIOSYNTHESIS PROTEIN TSAE"/>
    <property type="match status" value="1"/>
</dbReference>
<name>A0A432Z0K7_9GAMM</name>
<comment type="similarity">
    <text evidence="2">Belongs to the TsaE family.</text>
</comment>
<dbReference type="PANTHER" id="PTHR33540:SF2">
    <property type="entry name" value="TRNA THREONYLCARBAMOYLADENOSINE BIOSYNTHESIS PROTEIN TSAE"/>
    <property type="match status" value="1"/>
</dbReference>
<evidence type="ECO:0000256" key="10">
    <source>
        <dbReference type="ARBA" id="ARBA00032441"/>
    </source>
</evidence>
<evidence type="ECO:0000256" key="9">
    <source>
        <dbReference type="ARBA" id="ARBA00022842"/>
    </source>
</evidence>
<evidence type="ECO:0000256" key="7">
    <source>
        <dbReference type="ARBA" id="ARBA00022741"/>
    </source>
</evidence>
<comment type="caution">
    <text evidence="11">The sequence shown here is derived from an EMBL/GenBank/DDBJ whole genome shotgun (WGS) entry which is preliminary data.</text>
</comment>
<reference evidence="12" key="1">
    <citation type="journal article" date="2018" name="Front. Microbiol.">
        <title>Genome-Based Analysis Reveals the Taxonomy and Diversity of the Family Idiomarinaceae.</title>
        <authorList>
            <person name="Liu Y."/>
            <person name="Lai Q."/>
            <person name="Shao Z."/>
        </authorList>
    </citation>
    <scope>NUCLEOTIDE SEQUENCE [LARGE SCALE GENOMIC DNA]</scope>
    <source>
        <strain evidence="12">R22</strain>
    </source>
</reference>
<comment type="subcellular location">
    <subcellularLocation>
        <location evidence="1">Cytoplasm</location>
    </subcellularLocation>
</comment>
<evidence type="ECO:0000313" key="12">
    <source>
        <dbReference type="Proteomes" id="UP000288058"/>
    </source>
</evidence>
<dbReference type="GO" id="GO:0005524">
    <property type="term" value="F:ATP binding"/>
    <property type="evidence" value="ECO:0007669"/>
    <property type="project" value="UniProtKB-KW"/>
</dbReference>
<dbReference type="InterPro" id="IPR027417">
    <property type="entry name" value="P-loop_NTPase"/>
</dbReference>
<evidence type="ECO:0000256" key="8">
    <source>
        <dbReference type="ARBA" id="ARBA00022840"/>
    </source>
</evidence>
<evidence type="ECO:0000256" key="5">
    <source>
        <dbReference type="ARBA" id="ARBA00022694"/>
    </source>
</evidence>
<sequence>MTEVHQCELADEEETLALAKKFSEVLQTPLVVYLEGELGAGKTAFCRGVIQALGHSGAVKSPTYTLVEPYQLKGWRIHHFDLYRLADAEELEYMGIRDYFAEDTLNFIEWPDKGYGWLPGADIEIRIKYAGNGRKMTFSALTEAGQRIIKTL</sequence>
<keyword evidence="11" id="KW-0808">Transferase</keyword>
<keyword evidence="7" id="KW-0547">Nucleotide-binding</keyword>
<accession>A0A432Z0K7</accession>